<protein>
    <submittedName>
        <fullName evidence="2">Uncharacterized protein</fullName>
    </submittedName>
</protein>
<sequence length="214" mass="24708">MVNFNRKPKDGTKRQFIIEEKDSPEDYPHIWGVNPSYIHVNNNIVIARIIGLGVLIIFYISSLFLLTSQLIISLISGTIILILFILVFHEQLFFFGSIGFFSFRRINVVDPFKNIIFGINKQSPSTILISNKKDLVHTALKLFRIEVIPENVHASITLFVKALSGYKNMVRFTYQVIQTPIYSQMYKGESLQTSIYFCVFYTVNGIPTHNRFEM</sequence>
<evidence type="ECO:0000256" key="1">
    <source>
        <dbReference type="SAM" id="Phobius"/>
    </source>
</evidence>
<evidence type="ECO:0000313" key="2">
    <source>
        <dbReference type="EMBL" id="KKM58139.1"/>
    </source>
</evidence>
<feature type="non-terminal residue" evidence="2">
    <location>
        <position position="214"/>
    </location>
</feature>
<gene>
    <name evidence="2" type="ORF">LCGC14_1549710</name>
</gene>
<keyword evidence="1" id="KW-1133">Transmembrane helix</keyword>
<comment type="caution">
    <text evidence="2">The sequence shown here is derived from an EMBL/GenBank/DDBJ whole genome shotgun (WGS) entry which is preliminary data.</text>
</comment>
<organism evidence="2">
    <name type="scientific">marine sediment metagenome</name>
    <dbReference type="NCBI Taxonomy" id="412755"/>
    <lineage>
        <taxon>unclassified sequences</taxon>
        <taxon>metagenomes</taxon>
        <taxon>ecological metagenomes</taxon>
    </lineage>
</organism>
<feature type="transmembrane region" description="Helical" evidence="1">
    <location>
        <begin position="45"/>
        <end position="65"/>
    </location>
</feature>
<keyword evidence="1" id="KW-0472">Membrane</keyword>
<accession>A0A0F9IQP8</accession>
<keyword evidence="1" id="KW-0812">Transmembrane</keyword>
<name>A0A0F9IQP8_9ZZZZ</name>
<reference evidence="2" key="1">
    <citation type="journal article" date="2015" name="Nature">
        <title>Complex archaea that bridge the gap between prokaryotes and eukaryotes.</title>
        <authorList>
            <person name="Spang A."/>
            <person name="Saw J.H."/>
            <person name="Jorgensen S.L."/>
            <person name="Zaremba-Niedzwiedzka K."/>
            <person name="Martijn J."/>
            <person name="Lind A.E."/>
            <person name="van Eijk R."/>
            <person name="Schleper C."/>
            <person name="Guy L."/>
            <person name="Ettema T.J."/>
        </authorList>
    </citation>
    <scope>NUCLEOTIDE SEQUENCE</scope>
</reference>
<feature type="transmembrane region" description="Helical" evidence="1">
    <location>
        <begin position="71"/>
        <end position="95"/>
    </location>
</feature>
<dbReference type="EMBL" id="LAZR01011829">
    <property type="protein sequence ID" value="KKM58139.1"/>
    <property type="molecule type" value="Genomic_DNA"/>
</dbReference>
<dbReference type="AlphaFoldDB" id="A0A0F9IQP8"/>
<proteinExistence type="predicted"/>